<dbReference type="Proteomes" id="UP001460270">
    <property type="component" value="Unassembled WGS sequence"/>
</dbReference>
<keyword evidence="1" id="KW-0479">Metal-binding</keyword>
<dbReference type="SUPFAM" id="SSF57850">
    <property type="entry name" value="RING/U-box"/>
    <property type="match status" value="2"/>
</dbReference>
<dbReference type="InterPro" id="IPR039903">
    <property type="entry name" value="Zswim2"/>
</dbReference>
<evidence type="ECO:0000256" key="4">
    <source>
        <dbReference type="PROSITE-ProRule" id="PRU00175"/>
    </source>
</evidence>
<evidence type="ECO:0000256" key="3">
    <source>
        <dbReference type="ARBA" id="ARBA00022833"/>
    </source>
</evidence>
<dbReference type="CDD" id="cd16494">
    <property type="entry name" value="RING-CH-C4HC3_ZSWM2"/>
    <property type="match status" value="1"/>
</dbReference>
<dbReference type="Gene3D" id="3.30.40.10">
    <property type="entry name" value="Zinc/RING finger domain, C3HC4 (zinc finger)"/>
    <property type="match status" value="2"/>
</dbReference>
<evidence type="ECO:0000259" key="5">
    <source>
        <dbReference type="PROSITE" id="PS50089"/>
    </source>
</evidence>
<evidence type="ECO:0000256" key="2">
    <source>
        <dbReference type="ARBA" id="ARBA00022771"/>
    </source>
</evidence>
<dbReference type="AlphaFoldDB" id="A0AAW0NDG1"/>
<evidence type="ECO:0000313" key="6">
    <source>
        <dbReference type="EMBL" id="KAK7893544.1"/>
    </source>
</evidence>
<dbReference type="Pfam" id="PF13639">
    <property type="entry name" value="zf-RING_2"/>
    <property type="match status" value="1"/>
</dbReference>
<evidence type="ECO:0000313" key="7">
    <source>
        <dbReference type="Proteomes" id="UP001460270"/>
    </source>
</evidence>
<evidence type="ECO:0000256" key="1">
    <source>
        <dbReference type="ARBA" id="ARBA00022723"/>
    </source>
</evidence>
<accession>A0AAW0NDG1</accession>
<organism evidence="6 7">
    <name type="scientific">Mugilogobius chulae</name>
    <name type="common">yellowstripe goby</name>
    <dbReference type="NCBI Taxonomy" id="88201"/>
    <lineage>
        <taxon>Eukaryota</taxon>
        <taxon>Metazoa</taxon>
        <taxon>Chordata</taxon>
        <taxon>Craniata</taxon>
        <taxon>Vertebrata</taxon>
        <taxon>Euteleostomi</taxon>
        <taxon>Actinopterygii</taxon>
        <taxon>Neopterygii</taxon>
        <taxon>Teleostei</taxon>
        <taxon>Neoteleostei</taxon>
        <taxon>Acanthomorphata</taxon>
        <taxon>Gobiaria</taxon>
        <taxon>Gobiiformes</taxon>
        <taxon>Gobioidei</taxon>
        <taxon>Gobiidae</taxon>
        <taxon>Gobionellinae</taxon>
        <taxon>Mugilogobius</taxon>
    </lineage>
</organism>
<reference evidence="7" key="1">
    <citation type="submission" date="2024-04" db="EMBL/GenBank/DDBJ databases">
        <title>Salinicola lusitanus LLJ914,a marine bacterium isolated from the Okinawa Trough.</title>
        <authorList>
            <person name="Li J."/>
        </authorList>
    </citation>
    <scope>NUCLEOTIDE SEQUENCE [LARGE SCALE GENOMIC DNA]</scope>
</reference>
<comment type="caution">
    <text evidence="6">The sequence shown here is derived from an EMBL/GenBank/DDBJ whole genome shotgun (WGS) entry which is preliminary data.</text>
</comment>
<dbReference type="GO" id="GO:0008270">
    <property type="term" value="F:zinc ion binding"/>
    <property type="evidence" value="ECO:0007669"/>
    <property type="project" value="UniProtKB-KW"/>
</dbReference>
<dbReference type="EMBL" id="JBBPFD010000016">
    <property type="protein sequence ID" value="KAK7893544.1"/>
    <property type="molecule type" value="Genomic_DNA"/>
</dbReference>
<dbReference type="PANTHER" id="PTHR21540">
    <property type="entry name" value="RING FINGER AND SWIM DOMAIN-CONTAINING PROTEIN 2"/>
    <property type="match status" value="1"/>
</dbReference>
<dbReference type="InterPro" id="IPR001841">
    <property type="entry name" value="Znf_RING"/>
</dbReference>
<dbReference type="PANTHER" id="PTHR21540:SF3">
    <property type="entry name" value="E3 UBIQUITIN-PROTEIN LIGASE ZSWIM2"/>
    <property type="match status" value="1"/>
</dbReference>
<name>A0AAW0NDG1_9GOBI</name>
<dbReference type="PROSITE" id="PS50089">
    <property type="entry name" value="ZF_RING_2"/>
    <property type="match status" value="2"/>
</dbReference>
<keyword evidence="7" id="KW-1185">Reference proteome</keyword>
<dbReference type="GO" id="GO:0061630">
    <property type="term" value="F:ubiquitin protein ligase activity"/>
    <property type="evidence" value="ECO:0007669"/>
    <property type="project" value="InterPro"/>
</dbReference>
<feature type="domain" description="RING-type" evidence="5">
    <location>
        <begin position="90"/>
        <end position="143"/>
    </location>
</feature>
<dbReference type="SMART" id="SM00184">
    <property type="entry name" value="RING"/>
    <property type="match status" value="2"/>
</dbReference>
<keyword evidence="3" id="KW-0862">Zinc</keyword>
<protein>
    <recommendedName>
        <fullName evidence="5">RING-type domain-containing protein</fullName>
    </recommendedName>
</protein>
<keyword evidence="2 4" id="KW-0863">Zinc-finger</keyword>
<feature type="domain" description="RING-type" evidence="5">
    <location>
        <begin position="249"/>
        <end position="289"/>
    </location>
</feature>
<sequence>MHLSGLFEGKGPCKHICWILMKKFRLPKEHEYSFQCGLSERQISEVLHGSHQHQTPQTSPPAAVVATAEGFTPQEPGEVLRRDILPQDVCPICQEELLERKQPVAYCRFSCGNNVHISCMRVWAQHRERSDSDSVMVKCPLCREDFCSIQSLWEQVKNAARLYTSAERERQDKHLGASCNSCRLCPILGSASGKVIVKHYFKKIFSDLTYCFNLCRCTICTFAYFCESCLEKGTHPQHPLAVRSEGLQCRLCLQSFKLGQRLRALPCCHKFHAECVDGILRMTNACPLDGFVIYNPKTQRDCERKINSKLASPGTVNQTTGNDLQDCLCLEWLYRRRNIS</sequence>
<proteinExistence type="predicted"/>
<gene>
    <name evidence="6" type="ORF">WMY93_022696</name>
</gene>
<dbReference type="InterPro" id="IPR013083">
    <property type="entry name" value="Znf_RING/FYVE/PHD"/>
</dbReference>